<protein>
    <submittedName>
        <fullName evidence="1">Uncharacterized protein</fullName>
    </submittedName>
</protein>
<reference evidence="1 2" key="1">
    <citation type="submission" date="2024-02" db="EMBL/GenBank/DDBJ databases">
        <authorList>
            <person name="Chen Y."/>
            <person name="Shah S."/>
            <person name="Dougan E. K."/>
            <person name="Thang M."/>
            <person name="Chan C."/>
        </authorList>
    </citation>
    <scope>NUCLEOTIDE SEQUENCE [LARGE SCALE GENOMIC DNA]</scope>
</reference>
<proteinExistence type="predicted"/>
<dbReference type="EMBL" id="CAXAMM010000192">
    <property type="protein sequence ID" value="CAK8986401.1"/>
    <property type="molecule type" value="Genomic_DNA"/>
</dbReference>
<dbReference type="Proteomes" id="UP001642464">
    <property type="component" value="Unassembled WGS sequence"/>
</dbReference>
<gene>
    <name evidence="1" type="ORF">SCF082_LOCUS534</name>
</gene>
<comment type="caution">
    <text evidence="1">The sequence shown here is derived from an EMBL/GenBank/DDBJ whole genome shotgun (WGS) entry which is preliminary data.</text>
</comment>
<sequence length="138" mass="15831">MGGFVGKTIRCCGSREYQEEEYEKPRGVDTTVPRQRWAMSLLANPNLLEQVCRKEFRQYQKNGEVDRQDLKNAVGAVCEQTQVGHCSEKLLVMAMAEMGKDSRFMEDDFYRLFSIYLRNLSAGQPQDHDASKVAQLKT</sequence>
<keyword evidence="2" id="KW-1185">Reference proteome</keyword>
<organism evidence="1 2">
    <name type="scientific">Durusdinium trenchii</name>
    <dbReference type="NCBI Taxonomy" id="1381693"/>
    <lineage>
        <taxon>Eukaryota</taxon>
        <taxon>Sar</taxon>
        <taxon>Alveolata</taxon>
        <taxon>Dinophyceae</taxon>
        <taxon>Suessiales</taxon>
        <taxon>Symbiodiniaceae</taxon>
        <taxon>Durusdinium</taxon>
    </lineage>
</organism>
<evidence type="ECO:0000313" key="1">
    <source>
        <dbReference type="EMBL" id="CAK8986401.1"/>
    </source>
</evidence>
<name>A0ABP0H854_9DINO</name>
<evidence type="ECO:0000313" key="2">
    <source>
        <dbReference type="Proteomes" id="UP001642464"/>
    </source>
</evidence>
<accession>A0ABP0H854</accession>